<proteinExistence type="predicted"/>
<evidence type="ECO:0000313" key="7">
    <source>
        <dbReference type="EMBL" id="RXG20506.1"/>
    </source>
</evidence>
<evidence type="ECO:0000256" key="5">
    <source>
        <dbReference type="ARBA" id="ARBA00023157"/>
    </source>
</evidence>
<evidence type="ECO:0000256" key="1">
    <source>
        <dbReference type="ARBA" id="ARBA00022722"/>
    </source>
</evidence>
<dbReference type="OrthoDB" id="267579at2"/>
<dbReference type="SUPFAM" id="SSF48537">
    <property type="entry name" value="Phospholipase C/P1 nuclease"/>
    <property type="match status" value="1"/>
</dbReference>
<dbReference type="PANTHER" id="PTHR33146:SF26">
    <property type="entry name" value="ENDONUCLEASE 4"/>
    <property type="match status" value="1"/>
</dbReference>
<dbReference type="GO" id="GO:0004519">
    <property type="term" value="F:endonuclease activity"/>
    <property type="evidence" value="ECO:0007669"/>
    <property type="project" value="UniProtKB-KW"/>
</dbReference>
<dbReference type="RefSeq" id="WP_128758796.1">
    <property type="nucleotide sequence ID" value="NZ_QOVM01000008.1"/>
</dbReference>
<dbReference type="EMBL" id="QOVM01000008">
    <property type="protein sequence ID" value="RXG20506.1"/>
    <property type="molecule type" value="Genomic_DNA"/>
</dbReference>
<keyword evidence="4" id="KW-0378">Hydrolase</keyword>
<dbReference type="Gene3D" id="1.10.575.10">
    <property type="entry name" value="P1 Nuclease"/>
    <property type="match status" value="1"/>
</dbReference>
<dbReference type="InterPro" id="IPR003154">
    <property type="entry name" value="S1/P1nuclease"/>
</dbReference>
<dbReference type="GO" id="GO:0006308">
    <property type="term" value="P:DNA catabolic process"/>
    <property type="evidence" value="ECO:0007669"/>
    <property type="project" value="InterPro"/>
</dbReference>
<dbReference type="GO" id="GO:0046872">
    <property type="term" value="F:metal ion binding"/>
    <property type="evidence" value="ECO:0007669"/>
    <property type="project" value="UniProtKB-KW"/>
</dbReference>
<keyword evidence="1" id="KW-0540">Nuclease</keyword>
<name>A0A4Q0P3E1_9FLAO</name>
<dbReference type="InterPro" id="IPR008947">
    <property type="entry name" value="PLipase_C/P1_nuclease_dom_sf"/>
</dbReference>
<dbReference type="PANTHER" id="PTHR33146">
    <property type="entry name" value="ENDONUCLEASE 4"/>
    <property type="match status" value="1"/>
</dbReference>
<reference evidence="7 8" key="1">
    <citation type="submission" date="2018-07" db="EMBL/GenBank/DDBJ databases">
        <title>Leeuwenhoekiella genomics.</title>
        <authorList>
            <person name="Tahon G."/>
            <person name="Willems A."/>
        </authorList>
    </citation>
    <scope>NUCLEOTIDE SEQUENCE [LARGE SCALE GENOMIC DNA]</scope>
    <source>
        <strain evidence="7 8">LMG 22550</strain>
    </source>
</reference>
<dbReference type="Pfam" id="PF02265">
    <property type="entry name" value="S1-P1_nuclease"/>
    <property type="match status" value="1"/>
</dbReference>
<keyword evidence="6" id="KW-0325">Glycoprotein</keyword>
<evidence type="ECO:0000256" key="2">
    <source>
        <dbReference type="ARBA" id="ARBA00022723"/>
    </source>
</evidence>
<gene>
    <name evidence="7" type="ORF">DSM00_3056</name>
</gene>
<sequence>MRHLYIVLIFIGLSTNILSANDWGRTGHRATAAVAERYLTSKTKKEIKKLLGSDNLVTVSTYADDIKSYEEYRKYSSWHYVNIAPGLTYFEDTKNPEGDLIQGINKCKEVLLSDDASNEDKTFYLKLLIHFIGDLHQPLHLGNAADKGGNDFQVRWFNDGTNLHSIWDSKMIDSYGMSYSELASNFGSVTKAEQKNITQGTLIDWVNEGQDLAKEVYASAEVGEKLSYRYQADNFETVQEQIRKGGIRLAAVLNELFN</sequence>
<accession>A0A4Q0P3E1</accession>
<dbReference type="Proteomes" id="UP000289238">
    <property type="component" value="Unassembled WGS sequence"/>
</dbReference>
<evidence type="ECO:0000256" key="4">
    <source>
        <dbReference type="ARBA" id="ARBA00022801"/>
    </source>
</evidence>
<keyword evidence="2" id="KW-0479">Metal-binding</keyword>
<comment type="caution">
    <text evidence="7">The sequence shown here is derived from an EMBL/GenBank/DDBJ whole genome shotgun (WGS) entry which is preliminary data.</text>
</comment>
<dbReference type="CDD" id="cd11010">
    <property type="entry name" value="S1-P1_nuclease"/>
    <property type="match status" value="1"/>
</dbReference>
<keyword evidence="3" id="KW-0255">Endonuclease</keyword>
<protein>
    <submittedName>
        <fullName evidence="7">S1/P1 nuclease</fullName>
    </submittedName>
</protein>
<dbReference type="GO" id="GO:0003676">
    <property type="term" value="F:nucleic acid binding"/>
    <property type="evidence" value="ECO:0007669"/>
    <property type="project" value="InterPro"/>
</dbReference>
<evidence type="ECO:0000256" key="3">
    <source>
        <dbReference type="ARBA" id="ARBA00022759"/>
    </source>
</evidence>
<evidence type="ECO:0000313" key="8">
    <source>
        <dbReference type="Proteomes" id="UP000289238"/>
    </source>
</evidence>
<keyword evidence="5" id="KW-1015">Disulfide bond</keyword>
<dbReference type="GO" id="GO:0016788">
    <property type="term" value="F:hydrolase activity, acting on ester bonds"/>
    <property type="evidence" value="ECO:0007669"/>
    <property type="project" value="InterPro"/>
</dbReference>
<keyword evidence="8" id="KW-1185">Reference proteome</keyword>
<organism evidence="7 8">
    <name type="scientific">Leeuwenhoekiella aequorea</name>
    <dbReference type="NCBI Taxonomy" id="283736"/>
    <lineage>
        <taxon>Bacteria</taxon>
        <taxon>Pseudomonadati</taxon>
        <taxon>Bacteroidota</taxon>
        <taxon>Flavobacteriia</taxon>
        <taxon>Flavobacteriales</taxon>
        <taxon>Flavobacteriaceae</taxon>
        <taxon>Leeuwenhoekiella</taxon>
    </lineage>
</organism>
<dbReference type="AlphaFoldDB" id="A0A4Q0P3E1"/>
<evidence type="ECO:0000256" key="6">
    <source>
        <dbReference type="ARBA" id="ARBA00023180"/>
    </source>
</evidence>